<reference evidence="1" key="1">
    <citation type="submission" date="2018-01" db="EMBL/GenBank/DDBJ databases">
        <title>Mitochondrial genome sequences of Tetrahymena rostrata.</title>
        <authorList>
            <person name="Billman-Jacobe H."/>
            <person name="Young N."/>
        </authorList>
    </citation>
    <scope>NUCLEOTIDE SEQUENCE</scope>
    <source>
        <strain evidence="1">TRAUS</strain>
    </source>
</reference>
<sequence>MKKLNFIKKINLLKKIDNINSINFSNEKFYSNYFNTIKIKEFYNYNHNLFKMIIYKNSNNIIFTSNKYLSKYYFDINFLNFINTVLLIDNHTLYLYRNFMNNKIHTSYDLTLIHTLALSNIIKKGQMTRKNINSILNIRDQFKATNEKILNKTTIVDITIKKLIESKLKHKVSINFDQYSIKFFKKKNLYAKILRRKMRRMRRMLRWAKLSLRNFLRISLIFLCTKDIDIFAKVLLRIMNSMHYKNHRRFLYYLKLFISKSLNYYYDVLKFEGFFFYLSGKISGGGNSKKKRYAIRCGKYSLTNKMLKLKFKKGLIHTKTGVLGYRFMISYN</sequence>
<reference evidence="2" key="2">
    <citation type="submission" date="2019-06" db="EMBL/GenBank/DDBJ databases">
        <title>Mitochondrial genome of Tetrahymena rostrata TRAUS.</title>
        <authorList>
            <person name="Watt A.E."/>
            <person name="Billman-Jacobe H."/>
            <person name="Young N.D."/>
        </authorList>
    </citation>
    <scope>NUCLEOTIDE SEQUENCE</scope>
    <source>
        <strain evidence="2">TRAUS</strain>
    </source>
</reference>
<organism evidence="2">
    <name type="scientific">Tetrahymena rostrata</name>
    <dbReference type="NCBI Taxonomy" id="5909"/>
    <lineage>
        <taxon>Eukaryota</taxon>
        <taxon>Sar</taxon>
        <taxon>Alveolata</taxon>
        <taxon>Ciliophora</taxon>
        <taxon>Intramacronucleata</taxon>
        <taxon>Oligohymenophorea</taxon>
        <taxon>Hymenostomatida</taxon>
        <taxon>Tetrahymenina</taxon>
        <taxon>Tetrahymenidae</taxon>
        <taxon>Tetrahymena</taxon>
    </lineage>
</organism>
<gene>
    <name evidence="2" type="primary">ymf64</name>
</gene>
<dbReference type="EMBL" id="MN025427">
    <property type="protein sequence ID" value="QGS65262.1"/>
    <property type="molecule type" value="Genomic_DNA"/>
</dbReference>
<geneLocation type="mitochondrion" evidence="2"/>
<evidence type="ECO:0000313" key="2">
    <source>
        <dbReference type="EMBL" id="QGS65262.1"/>
    </source>
</evidence>
<evidence type="ECO:0000313" key="1">
    <source>
        <dbReference type="EMBL" id="QBI37885.1"/>
    </source>
</evidence>
<dbReference type="CDD" id="cd23687">
    <property type="entry name" value="uS3m_Ymf64"/>
    <property type="match status" value="1"/>
</dbReference>
<keyword evidence="2" id="KW-0496">Mitochondrion</keyword>
<dbReference type="EMBL" id="MG744346">
    <property type="protein sequence ID" value="QBI37885.1"/>
    <property type="molecule type" value="Genomic_DNA"/>
</dbReference>
<accession>A0A650DE25</accession>
<dbReference type="AlphaFoldDB" id="A0A650DE25"/>
<proteinExistence type="predicted"/>
<protein>
    <submittedName>
        <fullName evidence="2">Ymf64</fullName>
    </submittedName>
</protein>
<name>A0A650DE25_TETRO</name>